<feature type="non-terminal residue" evidence="1">
    <location>
        <position position="50"/>
    </location>
</feature>
<evidence type="ECO:0000313" key="1">
    <source>
        <dbReference type="EMBL" id="SVC84746.1"/>
    </source>
</evidence>
<gene>
    <name evidence="1" type="ORF">METZ01_LOCUS337600</name>
</gene>
<reference evidence="1" key="1">
    <citation type="submission" date="2018-05" db="EMBL/GenBank/DDBJ databases">
        <authorList>
            <person name="Lanie J.A."/>
            <person name="Ng W.-L."/>
            <person name="Kazmierczak K.M."/>
            <person name="Andrzejewski T.M."/>
            <person name="Davidsen T.M."/>
            <person name="Wayne K.J."/>
            <person name="Tettelin H."/>
            <person name="Glass J.I."/>
            <person name="Rusch D."/>
            <person name="Podicherti R."/>
            <person name="Tsui H.-C.T."/>
            <person name="Winkler M.E."/>
        </authorList>
    </citation>
    <scope>NUCLEOTIDE SEQUENCE</scope>
</reference>
<organism evidence="1">
    <name type="scientific">marine metagenome</name>
    <dbReference type="NCBI Taxonomy" id="408172"/>
    <lineage>
        <taxon>unclassified sequences</taxon>
        <taxon>metagenomes</taxon>
        <taxon>ecological metagenomes</taxon>
    </lineage>
</organism>
<protein>
    <submittedName>
        <fullName evidence="1">Uncharacterized protein</fullName>
    </submittedName>
</protein>
<name>A0A382QH24_9ZZZZ</name>
<sequence length="50" mass="5780">MIRSLIILLVLLITSFAQEKTSGKLEVGIQASEWIFPDADGKYFTMDFWR</sequence>
<dbReference type="AlphaFoldDB" id="A0A382QH24"/>
<proteinExistence type="predicted"/>
<accession>A0A382QH24</accession>
<dbReference type="EMBL" id="UINC01114440">
    <property type="protein sequence ID" value="SVC84746.1"/>
    <property type="molecule type" value="Genomic_DNA"/>
</dbReference>